<dbReference type="PROSITE" id="PS00028">
    <property type="entry name" value="ZINC_FINGER_C2H2_1"/>
    <property type="match status" value="1"/>
</dbReference>
<protein>
    <recommendedName>
        <fullName evidence="8">C2H2-type domain-containing protein</fullName>
    </recommendedName>
</protein>
<dbReference type="FunFam" id="3.30.160.60:FF:001732">
    <property type="entry name" value="Zgc:162936"/>
    <property type="match status" value="1"/>
</dbReference>
<dbReference type="GO" id="GO:0008270">
    <property type="term" value="F:zinc ion binding"/>
    <property type="evidence" value="ECO:0007669"/>
    <property type="project" value="UniProtKB-KW"/>
</dbReference>
<dbReference type="GO" id="GO:0043565">
    <property type="term" value="F:sequence-specific DNA binding"/>
    <property type="evidence" value="ECO:0007669"/>
    <property type="project" value="UniProtKB-ARBA"/>
</dbReference>
<keyword evidence="5" id="KW-0862">Zinc</keyword>
<dbReference type="GO" id="GO:0045893">
    <property type="term" value="P:positive regulation of DNA-templated transcription"/>
    <property type="evidence" value="ECO:0007669"/>
    <property type="project" value="UniProtKB-ARBA"/>
</dbReference>
<keyword evidence="3" id="KW-0677">Repeat</keyword>
<dbReference type="EMBL" id="JAANQT010003246">
    <property type="protein sequence ID" value="KAG1301258.1"/>
    <property type="molecule type" value="Genomic_DNA"/>
</dbReference>
<comment type="caution">
    <text evidence="9">The sequence shown here is derived from an EMBL/GenBank/DDBJ whole genome shotgun (WGS) entry which is preliminary data.</text>
</comment>
<comment type="subcellular location">
    <subcellularLocation>
        <location evidence="1">Nucleus</location>
    </subcellularLocation>
</comment>
<accession>A0A9P6WYA6</accession>
<evidence type="ECO:0000256" key="7">
    <source>
        <dbReference type="PROSITE-ProRule" id="PRU00042"/>
    </source>
</evidence>
<name>A0A9P6WYA6_RHIOR</name>
<dbReference type="Pfam" id="PF00096">
    <property type="entry name" value="zf-C2H2"/>
    <property type="match status" value="2"/>
</dbReference>
<evidence type="ECO:0000313" key="10">
    <source>
        <dbReference type="Proteomes" id="UP000716291"/>
    </source>
</evidence>
<reference evidence="9" key="1">
    <citation type="journal article" date="2020" name="Microb. Genom.">
        <title>Genetic diversity of clinical and environmental Mucorales isolates obtained from an investigation of mucormycosis cases among solid organ transplant recipients.</title>
        <authorList>
            <person name="Nguyen M.H."/>
            <person name="Kaul D."/>
            <person name="Muto C."/>
            <person name="Cheng S.J."/>
            <person name="Richter R.A."/>
            <person name="Bruno V.M."/>
            <person name="Liu G."/>
            <person name="Beyhan S."/>
            <person name="Sundermann A.J."/>
            <person name="Mounaud S."/>
            <person name="Pasculle A.W."/>
            <person name="Nierman W.C."/>
            <person name="Driscoll E."/>
            <person name="Cumbie R."/>
            <person name="Clancy C.J."/>
            <person name="Dupont C.L."/>
        </authorList>
    </citation>
    <scope>NUCLEOTIDE SEQUENCE</scope>
    <source>
        <strain evidence="9">GL11</strain>
    </source>
</reference>
<keyword evidence="4 7" id="KW-0863">Zinc-finger</keyword>
<dbReference type="Gene3D" id="3.30.160.60">
    <property type="entry name" value="Classic Zinc Finger"/>
    <property type="match status" value="2"/>
</dbReference>
<organism evidence="9 10">
    <name type="scientific">Rhizopus oryzae</name>
    <name type="common">Mucormycosis agent</name>
    <name type="synonym">Rhizopus arrhizus var. delemar</name>
    <dbReference type="NCBI Taxonomy" id="64495"/>
    <lineage>
        <taxon>Eukaryota</taxon>
        <taxon>Fungi</taxon>
        <taxon>Fungi incertae sedis</taxon>
        <taxon>Mucoromycota</taxon>
        <taxon>Mucoromycotina</taxon>
        <taxon>Mucoromycetes</taxon>
        <taxon>Mucorales</taxon>
        <taxon>Mucorineae</taxon>
        <taxon>Rhizopodaceae</taxon>
        <taxon>Rhizopus</taxon>
    </lineage>
</organism>
<evidence type="ECO:0000256" key="6">
    <source>
        <dbReference type="ARBA" id="ARBA00023242"/>
    </source>
</evidence>
<feature type="domain" description="C2H2-type" evidence="8">
    <location>
        <begin position="85"/>
        <end position="112"/>
    </location>
</feature>
<dbReference type="GO" id="GO:0005694">
    <property type="term" value="C:chromosome"/>
    <property type="evidence" value="ECO:0007669"/>
    <property type="project" value="UniProtKB-ARBA"/>
</dbReference>
<evidence type="ECO:0000256" key="4">
    <source>
        <dbReference type="ARBA" id="ARBA00022771"/>
    </source>
</evidence>
<dbReference type="PROSITE" id="PS50157">
    <property type="entry name" value="ZINC_FINGER_C2H2_2"/>
    <property type="match status" value="2"/>
</dbReference>
<keyword evidence="2" id="KW-0479">Metal-binding</keyword>
<sequence length="160" mass="18959">MYNYYTPKEQDNGFYFNIPLMDFTFFDYLLLFSYDWSTTTTPPPPPPPITTINTNSSPETVSMDCPQTETFVQDAEKVDMSHKRFKCDYCSRPFSRKHDLERHMRVHTGEKPYVCPCCKKAFSRSDALKRHIQIESKCRTSDEVLAFHRQGTRRTRKYKN</sequence>
<dbReference type="InterPro" id="IPR013087">
    <property type="entry name" value="Znf_C2H2_type"/>
</dbReference>
<dbReference type="SMART" id="SM00355">
    <property type="entry name" value="ZnF_C2H2"/>
    <property type="match status" value="2"/>
</dbReference>
<evidence type="ECO:0000259" key="8">
    <source>
        <dbReference type="PROSITE" id="PS50157"/>
    </source>
</evidence>
<dbReference type="PANTHER" id="PTHR24408">
    <property type="entry name" value="ZINC FINGER PROTEIN"/>
    <property type="match status" value="1"/>
</dbReference>
<evidence type="ECO:0000256" key="5">
    <source>
        <dbReference type="ARBA" id="ARBA00022833"/>
    </source>
</evidence>
<proteinExistence type="predicted"/>
<dbReference type="PANTHER" id="PTHR24408:SF58">
    <property type="entry name" value="TRANSCRIPTION FACTOR (TFIIIA), PUTATIVE (AFU_ORTHOLOGUE AFUA_1G05150)-RELATED"/>
    <property type="match status" value="1"/>
</dbReference>
<evidence type="ECO:0000256" key="3">
    <source>
        <dbReference type="ARBA" id="ARBA00022737"/>
    </source>
</evidence>
<evidence type="ECO:0000256" key="2">
    <source>
        <dbReference type="ARBA" id="ARBA00022723"/>
    </source>
</evidence>
<dbReference type="OrthoDB" id="8922241at2759"/>
<evidence type="ECO:0000256" key="1">
    <source>
        <dbReference type="ARBA" id="ARBA00004123"/>
    </source>
</evidence>
<dbReference type="InterPro" id="IPR036236">
    <property type="entry name" value="Znf_C2H2_sf"/>
</dbReference>
<dbReference type="FunFam" id="3.30.160.60:FF:001498">
    <property type="entry name" value="Zinc finger protein 404"/>
    <property type="match status" value="1"/>
</dbReference>
<keyword evidence="6" id="KW-0539">Nucleus</keyword>
<dbReference type="GO" id="GO:0005634">
    <property type="term" value="C:nucleus"/>
    <property type="evidence" value="ECO:0007669"/>
    <property type="project" value="UniProtKB-SubCell"/>
</dbReference>
<dbReference type="AlphaFoldDB" id="A0A9P6WYA6"/>
<dbReference type="GO" id="GO:0000981">
    <property type="term" value="F:DNA-binding transcription factor activity, RNA polymerase II-specific"/>
    <property type="evidence" value="ECO:0007669"/>
    <property type="project" value="TreeGrafter"/>
</dbReference>
<dbReference type="Proteomes" id="UP000716291">
    <property type="component" value="Unassembled WGS sequence"/>
</dbReference>
<dbReference type="SUPFAM" id="SSF57667">
    <property type="entry name" value="beta-beta-alpha zinc fingers"/>
    <property type="match status" value="1"/>
</dbReference>
<keyword evidence="10" id="KW-1185">Reference proteome</keyword>
<feature type="domain" description="C2H2-type" evidence="8">
    <location>
        <begin position="113"/>
        <end position="140"/>
    </location>
</feature>
<gene>
    <name evidence="9" type="ORF">G6F64_011966</name>
</gene>
<evidence type="ECO:0000313" key="9">
    <source>
        <dbReference type="EMBL" id="KAG1301258.1"/>
    </source>
</evidence>